<evidence type="ECO:0000313" key="2">
    <source>
        <dbReference type="Proteomes" id="UP001597201"/>
    </source>
</evidence>
<name>A0ABW3XZH2_9FLAO</name>
<gene>
    <name evidence="1" type="ORF">ACFQ39_03775</name>
</gene>
<dbReference type="Proteomes" id="UP001597201">
    <property type="component" value="Unassembled WGS sequence"/>
</dbReference>
<dbReference type="EMBL" id="JBHTMY010000002">
    <property type="protein sequence ID" value="MFD1314724.1"/>
    <property type="molecule type" value="Genomic_DNA"/>
</dbReference>
<proteinExistence type="predicted"/>
<evidence type="ECO:0000313" key="1">
    <source>
        <dbReference type="EMBL" id="MFD1314724.1"/>
    </source>
</evidence>
<keyword evidence="2" id="KW-1185">Reference proteome</keyword>
<protein>
    <submittedName>
        <fullName evidence="1">Uncharacterized protein</fullName>
    </submittedName>
</protein>
<dbReference type="RefSeq" id="WP_377176605.1">
    <property type="nucleotide sequence ID" value="NZ_JBHTMY010000002.1"/>
</dbReference>
<sequence>MDKKPTKENKFSRRSMLPILGSTLLIPFLGIGKTIEKESTDTKEDEFQTLLKPDGTVVKVRTSTIKNSKVVQKNISNKGLLHWLGKKL</sequence>
<reference evidence="2" key="1">
    <citation type="journal article" date="2019" name="Int. J. Syst. Evol. Microbiol.">
        <title>The Global Catalogue of Microorganisms (GCM) 10K type strain sequencing project: providing services to taxonomists for standard genome sequencing and annotation.</title>
        <authorList>
            <consortium name="The Broad Institute Genomics Platform"/>
            <consortium name="The Broad Institute Genome Sequencing Center for Infectious Disease"/>
            <person name="Wu L."/>
            <person name="Ma J."/>
        </authorList>
    </citation>
    <scope>NUCLEOTIDE SEQUENCE [LARGE SCALE GENOMIC DNA]</scope>
    <source>
        <strain evidence="2">CCUG 61485</strain>
    </source>
</reference>
<organism evidence="1 2">
    <name type="scientific">Namhaeicola litoreus</name>
    <dbReference type="NCBI Taxonomy" id="1052145"/>
    <lineage>
        <taxon>Bacteria</taxon>
        <taxon>Pseudomonadati</taxon>
        <taxon>Bacteroidota</taxon>
        <taxon>Flavobacteriia</taxon>
        <taxon>Flavobacteriales</taxon>
        <taxon>Flavobacteriaceae</taxon>
        <taxon>Namhaeicola</taxon>
    </lineage>
</organism>
<comment type="caution">
    <text evidence="1">The sequence shown here is derived from an EMBL/GenBank/DDBJ whole genome shotgun (WGS) entry which is preliminary data.</text>
</comment>
<accession>A0ABW3XZH2</accession>